<dbReference type="EMBL" id="FRAS01000005">
    <property type="protein sequence ID" value="SHK70989.1"/>
    <property type="molecule type" value="Genomic_DNA"/>
</dbReference>
<evidence type="ECO:0000313" key="3">
    <source>
        <dbReference type="Proteomes" id="UP000183947"/>
    </source>
</evidence>
<proteinExistence type="predicted"/>
<feature type="domain" description="ABC-three component systems C-terminal" evidence="1">
    <location>
        <begin position="261"/>
        <end position="388"/>
    </location>
</feature>
<dbReference type="RefSeq" id="WP_170865208.1">
    <property type="nucleotide sequence ID" value="NZ_FRAS01000005.1"/>
</dbReference>
<keyword evidence="3" id="KW-1185">Reference proteome</keyword>
<gene>
    <name evidence="2" type="ORF">SAMN02746009_01431</name>
</gene>
<reference evidence="3" key="1">
    <citation type="submission" date="2016-11" db="EMBL/GenBank/DDBJ databases">
        <authorList>
            <person name="Varghese N."/>
            <person name="Submissions S."/>
        </authorList>
    </citation>
    <scope>NUCLEOTIDE SEQUENCE [LARGE SCALE GENOMIC DNA]</scope>
    <source>
        <strain evidence="3">DSM 18569</strain>
    </source>
</reference>
<sequence>MNTPHSAAPQALGYLYQVRHSLLALLKDDREEAAVVLEGLDDVAVEGNNHVTLDQLKHHVKRSATLTSQSPDLWKTIRVWSSGLATGAWNPNEVTLNLITTASASTDTVAYYLREGRTRDTSTALNLLRTAAQESGSQELAPAVAAFQALSVSQQLQLVNAIYVRDQAPNIQEIESAIKKQLYFATSAEYLDAVYIRLEGWWFPKVVNQLISQARQPITRLELREVVCEISRQFRHDSLPLDYTLVEPDERYYTIHNDRQFVRQLRQLNINLKRVRFAVIDYYRAFEQRTRWAQEDLLIDEELITYEKRLKEQWERWVADITDEFDDLEANEQCVKFGRQVYSAMQAANIPIRPSMPVGHEYVMRGSYHMLTDEEDPHVCWHPKFLDQLAQLQAAAAAS</sequence>
<evidence type="ECO:0000313" key="2">
    <source>
        <dbReference type="EMBL" id="SHK70989.1"/>
    </source>
</evidence>
<accession>A0A1M6UPB1</accession>
<protein>
    <recommendedName>
        <fullName evidence="1">ABC-three component systems C-terminal domain-containing protein</fullName>
    </recommendedName>
</protein>
<dbReference type="Proteomes" id="UP000183947">
    <property type="component" value="Unassembled WGS sequence"/>
</dbReference>
<name>A0A1M6UPB1_9BACT</name>
<dbReference type="InterPro" id="IPR046913">
    <property type="entry name" value="ABC-3C_CTD7"/>
</dbReference>
<dbReference type="Pfam" id="PF20283">
    <property type="entry name" value="CTD7"/>
    <property type="match status" value="1"/>
</dbReference>
<dbReference type="STRING" id="1121959.SAMN02746009_01431"/>
<evidence type="ECO:0000259" key="1">
    <source>
        <dbReference type="Pfam" id="PF20283"/>
    </source>
</evidence>
<organism evidence="2 3">
    <name type="scientific">Hymenobacter psychrotolerans DSM 18569</name>
    <dbReference type="NCBI Taxonomy" id="1121959"/>
    <lineage>
        <taxon>Bacteria</taxon>
        <taxon>Pseudomonadati</taxon>
        <taxon>Bacteroidota</taxon>
        <taxon>Cytophagia</taxon>
        <taxon>Cytophagales</taxon>
        <taxon>Hymenobacteraceae</taxon>
        <taxon>Hymenobacter</taxon>
    </lineage>
</organism>
<dbReference type="AlphaFoldDB" id="A0A1M6UPB1"/>